<dbReference type="EMBL" id="JBHSAF010000014">
    <property type="protein sequence ID" value="MFC3913905.1"/>
    <property type="molecule type" value="Genomic_DNA"/>
</dbReference>
<sequence>MPDLNPQRRRYRRWLGLTLLTGSAVMTYFQIFDTDPNVAERPAMASRQLDGQFQNLAPVHGLSFADGLKGMWHFMLDKSAEAVPDQAIPLQTLTRDDLLTAADNSLWRLGHSTVLIKLAGKFWITDPVFTERASPFSFAGPKRFHATPISLNQLPPLEAVILSHDHYDHLDKATVLTLAKHTQWFLTPLGVGDRLQAWGIPAAKIRQLDWWQSTQIDELTLTATPAQHFSGRSLTDRNRTLWASWVIAAPQAKLFFSGDSGYFDGFKAIGERFGPFDVTLIENGAYDKAWAGVHMQPEESLQAHRDLRGNWLVPIHNGTFDLALHAWSEPLERISSLAEAQQVAISTPRFGEPVDITAPSELSAWWRVVPDEQLTAAGKMANAIPAAPVRPATETAARSDGPARGLAQLCARFVGCRRPSSSQ</sequence>
<protein>
    <submittedName>
        <fullName evidence="3">MBL fold metallo-hydrolase</fullName>
    </submittedName>
</protein>
<feature type="transmembrane region" description="Helical" evidence="1">
    <location>
        <begin position="14"/>
        <end position="32"/>
    </location>
</feature>
<evidence type="ECO:0000313" key="4">
    <source>
        <dbReference type="Proteomes" id="UP001595692"/>
    </source>
</evidence>
<dbReference type="Proteomes" id="UP001595692">
    <property type="component" value="Unassembled WGS sequence"/>
</dbReference>
<accession>A0ABV8CP03</accession>
<dbReference type="Pfam" id="PF12706">
    <property type="entry name" value="Lactamase_B_2"/>
    <property type="match status" value="1"/>
</dbReference>
<organism evidence="3 4">
    <name type="scientific">Pseudaeromonas sharmana</name>
    <dbReference type="NCBI Taxonomy" id="328412"/>
    <lineage>
        <taxon>Bacteria</taxon>
        <taxon>Pseudomonadati</taxon>
        <taxon>Pseudomonadota</taxon>
        <taxon>Gammaproteobacteria</taxon>
        <taxon>Aeromonadales</taxon>
        <taxon>Aeromonadaceae</taxon>
        <taxon>Pseudaeromonas</taxon>
    </lineage>
</organism>
<evidence type="ECO:0000313" key="3">
    <source>
        <dbReference type="EMBL" id="MFC3913905.1"/>
    </source>
</evidence>
<comment type="caution">
    <text evidence="3">The sequence shown here is derived from an EMBL/GenBank/DDBJ whole genome shotgun (WGS) entry which is preliminary data.</text>
</comment>
<keyword evidence="4" id="KW-1185">Reference proteome</keyword>
<gene>
    <name evidence="3" type="ORF">ACFOSS_10560</name>
</gene>
<evidence type="ECO:0000259" key="2">
    <source>
        <dbReference type="Pfam" id="PF12706"/>
    </source>
</evidence>
<name>A0ABV8CP03_9GAMM</name>
<keyword evidence="1" id="KW-0812">Transmembrane</keyword>
<dbReference type="InterPro" id="IPR036866">
    <property type="entry name" value="RibonucZ/Hydroxyglut_hydro"/>
</dbReference>
<dbReference type="RefSeq" id="WP_377152319.1">
    <property type="nucleotide sequence ID" value="NZ_JBHSAF010000014.1"/>
</dbReference>
<feature type="domain" description="Metallo-beta-lactamase" evidence="2">
    <location>
        <begin position="125"/>
        <end position="316"/>
    </location>
</feature>
<keyword evidence="1" id="KW-1133">Transmembrane helix</keyword>
<dbReference type="PANTHER" id="PTHR15032:SF4">
    <property type="entry name" value="N-ACYL-PHOSPHATIDYLETHANOLAMINE-HYDROLYZING PHOSPHOLIPASE D"/>
    <property type="match status" value="1"/>
</dbReference>
<dbReference type="Gene3D" id="3.60.15.10">
    <property type="entry name" value="Ribonuclease Z/Hydroxyacylglutathione hydrolase-like"/>
    <property type="match status" value="1"/>
</dbReference>
<proteinExistence type="predicted"/>
<dbReference type="PANTHER" id="PTHR15032">
    <property type="entry name" value="N-ACYL-PHOSPHATIDYLETHANOLAMINE-HYDROLYZING PHOSPHOLIPASE D"/>
    <property type="match status" value="1"/>
</dbReference>
<dbReference type="InterPro" id="IPR001279">
    <property type="entry name" value="Metallo-B-lactamas"/>
</dbReference>
<reference evidence="4" key="1">
    <citation type="journal article" date="2019" name="Int. J. Syst. Evol. Microbiol.">
        <title>The Global Catalogue of Microorganisms (GCM) 10K type strain sequencing project: providing services to taxonomists for standard genome sequencing and annotation.</title>
        <authorList>
            <consortium name="The Broad Institute Genomics Platform"/>
            <consortium name="The Broad Institute Genome Sequencing Center for Infectious Disease"/>
            <person name="Wu L."/>
            <person name="Ma J."/>
        </authorList>
    </citation>
    <scope>NUCLEOTIDE SEQUENCE [LARGE SCALE GENOMIC DNA]</scope>
    <source>
        <strain evidence="4">CCUG 54939</strain>
    </source>
</reference>
<dbReference type="SUPFAM" id="SSF56281">
    <property type="entry name" value="Metallo-hydrolase/oxidoreductase"/>
    <property type="match status" value="1"/>
</dbReference>
<keyword evidence="1" id="KW-0472">Membrane</keyword>
<evidence type="ECO:0000256" key="1">
    <source>
        <dbReference type="SAM" id="Phobius"/>
    </source>
</evidence>